<dbReference type="RefSeq" id="WP_345162269.1">
    <property type="nucleotide sequence ID" value="NZ_BAABHC010000029.1"/>
</dbReference>
<dbReference type="InterPro" id="IPR035902">
    <property type="entry name" value="Nuc_phospho_transferase"/>
</dbReference>
<evidence type="ECO:0000256" key="2">
    <source>
        <dbReference type="ARBA" id="ARBA00022679"/>
    </source>
</evidence>
<dbReference type="Proteomes" id="UP001500552">
    <property type="component" value="Unassembled WGS sequence"/>
</dbReference>
<dbReference type="SUPFAM" id="SSF52418">
    <property type="entry name" value="Nucleoside phosphorylase/phosphoribosyltransferase catalytic domain"/>
    <property type="match status" value="1"/>
</dbReference>
<dbReference type="InterPro" id="IPR036320">
    <property type="entry name" value="Glycosyl_Trfase_fam3_N_dom_sf"/>
</dbReference>
<gene>
    <name evidence="3" type="ORF">GCM10023188_43120</name>
</gene>
<dbReference type="InterPro" id="IPR005940">
    <property type="entry name" value="Anthranilate_Pribosyl_Tfrase"/>
</dbReference>
<proteinExistence type="predicted"/>
<evidence type="ECO:0000256" key="1">
    <source>
        <dbReference type="ARBA" id="ARBA00022676"/>
    </source>
</evidence>
<keyword evidence="2" id="KW-0808">Transferase</keyword>
<reference evidence="4" key="1">
    <citation type="journal article" date="2019" name="Int. J. Syst. Evol. Microbiol.">
        <title>The Global Catalogue of Microorganisms (GCM) 10K type strain sequencing project: providing services to taxonomists for standard genome sequencing and annotation.</title>
        <authorList>
            <consortium name="The Broad Institute Genomics Platform"/>
            <consortium name="The Broad Institute Genome Sequencing Center for Infectious Disease"/>
            <person name="Wu L."/>
            <person name="Ma J."/>
        </authorList>
    </citation>
    <scope>NUCLEOTIDE SEQUENCE [LARGE SCALE GENOMIC DNA]</scope>
    <source>
        <strain evidence="4">JCM 17926</strain>
    </source>
</reference>
<dbReference type="PANTHER" id="PTHR43285">
    <property type="entry name" value="ANTHRANILATE PHOSPHORIBOSYLTRANSFERASE"/>
    <property type="match status" value="1"/>
</dbReference>
<evidence type="ECO:0000313" key="4">
    <source>
        <dbReference type="Proteomes" id="UP001500552"/>
    </source>
</evidence>
<comment type="caution">
    <text evidence="3">The sequence shown here is derived from an EMBL/GenBank/DDBJ whole genome shotgun (WGS) entry which is preliminary data.</text>
</comment>
<dbReference type="PANTHER" id="PTHR43285:SF2">
    <property type="entry name" value="ANTHRANILATE PHOSPHORIBOSYLTRANSFERASE"/>
    <property type="match status" value="1"/>
</dbReference>
<accession>A0ABP8M5Q6</accession>
<organism evidence="3 4">
    <name type="scientific">Pontibacter saemangeumensis</name>
    <dbReference type="NCBI Taxonomy" id="1084525"/>
    <lineage>
        <taxon>Bacteria</taxon>
        <taxon>Pseudomonadati</taxon>
        <taxon>Bacteroidota</taxon>
        <taxon>Cytophagia</taxon>
        <taxon>Cytophagales</taxon>
        <taxon>Hymenobacteraceae</taxon>
        <taxon>Pontibacter</taxon>
    </lineage>
</organism>
<keyword evidence="4" id="KW-1185">Reference proteome</keyword>
<dbReference type="Gene3D" id="3.40.1030.10">
    <property type="entry name" value="Nucleoside phosphorylase/phosphoribosyltransferase catalytic domain"/>
    <property type="match status" value="1"/>
</dbReference>
<name>A0ABP8M5Q6_9BACT</name>
<dbReference type="SUPFAM" id="SSF47648">
    <property type="entry name" value="Nucleoside phosphorylase/phosphoribosyltransferase N-terminal domain"/>
    <property type="match status" value="1"/>
</dbReference>
<keyword evidence="1" id="KW-0328">Glycosyltransferase</keyword>
<dbReference type="EMBL" id="BAABHC010000029">
    <property type="protein sequence ID" value="GAA4442899.1"/>
    <property type="molecule type" value="Genomic_DNA"/>
</dbReference>
<protein>
    <recommendedName>
        <fullName evidence="5">Anthranilate phosphoribosyltransferase</fullName>
    </recommendedName>
</protein>
<evidence type="ECO:0008006" key="5">
    <source>
        <dbReference type="Google" id="ProtNLM"/>
    </source>
</evidence>
<evidence type="ECO:0000313" key="3">
    <source>
        <dbReference type="EMBL" id="GAA4442899.1"/>
    </source>
</evidence>
<sequence length="418" mass="45865">MKNSYIVPDNPLLQGIKVIGIGKHGSKPLPVDQIEAILTYLSAEDEVPIQKGAFYGSLLAKEPTVEEQRLLLGNGGETARLYDSLCADAPDDMKAIGVKLLGKQHLNTAEARTLGRFLFSDAAGETFRGMAASMLRMRYETDEEYQGLLEAAVSTYSPGFRDALPAREAVIQLAEPFDGVEHSYMITPLLAQVFQQAGFPVVVTMGRSAGPKYALNTLEIYQELGAEFMQQSPDVAQPAPEFGWALDQRLLSPALDRWVDRRRLIFKRPFLATLEKVLNPCKASILVTSVFHITYIEKMITLAGMAGFSGVIVLKRGLEGTLAPSIAKASGITCAVRQQDGSFLTQSFEASHEAFSAYRAGTDEVVQNPTAEANIRLIRQFISQGFTGNEDFDKRVNLATALYKQGLAWIRNYSPETA</sequence>